<organism evidence="6 7">
    <name type="scientific">Acer yangbiense</name>
    <dbReference type="NCBI Taxonomy" id="1000413"/>
    <lineage>
        <taxon>Eukaryota</taxon>
        <taxon>Viridiplantae</taxon>
        <taxon>Streptophyta</taxon>
        <taxon>Embryophyta</taxon>
        <taxon>Tracheophyta</taxon>
        <taxon>Spermatophyta</taxon>
        <taxon>Magnoliopsida</taxon>
        <taxon>eudicotyledons</taxon>
        <taxon>Gunneridae</taxon>
        <taxon>Pentapetalae</taxon>
        <taxon>rosids</taxon>
        <taxon>malvids</taxon>
        <taxon>Sapindales</taxon>
        <taxon>Sapindaceae</taxon>
        <taxon>Hippocastanoideae</taxon>
        <taxon>Acereae</taxon>
        <taxon>Acer</taxon>
    </lineage>
</organism>
<accession>A0A5C7HQB9</accession>
<evidence type="ECO:0000259" key="4">
    <source>
        <dbReference type="Pfam" id="PF04780"/>
    </source>
</evidence>
<dbReference type="PANTHER" id="PTHR22975:SF9">
    <property type="entry name" value="ECHINUS SPLICE FORM 3"/>
    <property type="match status" value="1"/>
</dbReference>
<proteinExistence type="predicted"/>
<dbReference type="EMBL" id="VAHF01000007">
    <property type="protein sequence ID" value="TXG59019.1"/>
    <property type="molecule type" value="Genomic_DNA"/>
</dbReference>
<protein>
    <submittedName>
        <fullName evidence="6">Uncharacterized protein</fullName>
    </submittedName>
</protein>
<keyword evidence="2" id="KW-0378">Hydrolase</keyword>
<reference evidence="7" key="1">
    <citation type="journal article" date="2019" name="Gigascience">
        <title>De novo genome assembly of the endangered Acer yangbiense, a plant species with extremely small populations endemic to Yunnan Province, China.</title>
        <authorList>
            <person name="Yang J."/>
            <person name="Wariss H.M."/>
            <person name="Tao L."/>
            <person name="Zhang R."/>
            <person name="Yun Q."/>
            <person name="Hollingsworth P."/>
            <person name="Dao Z."/>
            <person name="Luo G."/>
            <person name="Guo H."/>
            <person name="Ma Y."/>
            <person name="Sun W."/>
        </authorList>
    </citation>
    <scope>NUCLEOTIDE SEQUENCE [LARGE SCALE GENOMIC DNA]</scope>
    <source>
        <strain evidence="7">cv. Malutang</strain>
    </source>
</reference>
<dbReference type="PANTHER" id="PTHR22975">
    <property type="entry name" value="UBIQUITIN SPECIFIC PROTEINASE"/>
    <property type="match status" value="1"/>
</dbReference>
<keyword evidence="7" id="KW-1185">Reference proteome</keyword>
<dbReference type="InterPro" id="IPR006866">
    <property type="entry name" value="DUF627_N"/>
</dbReference>
<evidence type="ECO:0000259" key="5">
    <source>
        <dbReference type="Pfam" id="PF04781"/>
    </source>
</evidence>
<gene>
    <name evidence="6" type="ORF">EZV62_016848</name>
</gene>
<dbReference type="OrthoDB" id="205782at2759"/>
<dbReference type="GO" id="GO:0016787">
    <property type="term" value="F:hydrolase activity"/>
    <property type="evidence" value="ECO:0007669"/>
    <property type="project" value="UniProtKB-KW"/>
</dbReference>
<dbReference type="AlphaFoldDB" id="A0A5C7HQB9"/>
<dbReference type="Pfam" id="PF04780">
    <property type="entry name" value="DUF629"/>
    <property type="match status" value="1"/>
</dbReference>
<evidence type="ECO:0000313" key="6">
    <source>
        <dbReference type="EMBL" id="TXG59019.1"/>
    </source>
</evidence>
<feature type="domain" description="DUF629" evidence="4">
    <location>
        <begin position="211"/>
        <end position="287"/>
    </location>
</feature>
<evidence type="ECO:0000313" key="7">
    <source>
        <dbReference type="Proteomes" id="UP000323000"/>
    </source>
</evidence>
<feature type="domain" description="DUF627" evidence="5">
    <location>
        <begin position="41"/>
        <end position="147"/>
    </location>
</feature>
<dbReference type="Proteomes" id="UP000323000">
    <property type="component" value="Chromosome 7"/>
</dbReference>
<evidence type="ECO:0000256" key="1">
    <source>
        <dbReference type="ARBA" id="ARBA00022786"/>
    </source>
</evidence>
<dbReference type="InterPro" id="IPR011990">
    <property type="entry name" value="TPR-like_helical_dom_sf"/>
</dbReference>
<name>A0A5C7HQB9_9ROSI</name>
<evidence type="ECO:0000256" key="3">
    <source>
        <dbReference type="SAM" id="MobiDB-lite"/>
    </source>
</evidence>
<dbReference type="InterPro" id="IPR006865">
    <property type="entry name" value="DUF629"/>
</dbReference>
<dbReference type="InterPro" id="IPR052398">
    <property type="entry name" value="Ubiquitin_hydrolase_53/54"/>
</dbReference>
<sequence>MGKRKSCSTSDEPPVTPPSTTVDQPLESVHPEIIPAIIRRAIALRQSGEHEKALNFIKDSISSYPLSGKLRYTEGRIHLSLAKNATVDDEAKVKHLEDGVRSAQLAVDLLPNSLHCACLLVNLVYELAFFDQDWDRVIEACMSGLKIACKRGLKIEKSADYWIRKLFGGDESMIEDEKQSIIMQLPDARKKQLKAITKKLKDNKEDILKYKSFWNNTLSDEKKRGFRKVNIEIGELESHFKSLKYQLAVDLLLEAIDFAKKHKTWKFWECYDCVNKFSDWESYINHF</sequence>
<comment type="caution">
    <text evidence="6">The sequence shown here is derived from an EMBL/GenBank/DDBJ whole genome shotgun (WGS) entry which is preliminary data.</text>
</comment>
<evidence type="ECO:0000256" key="2">
    <source>
        <dbReference type="ARBA" id="ARBA00022801"/>
    </source>
</evidence>
<dbReference type="Pfam" id="PF04781">
    <property type="entry name" value="DUF627"/>
    <property type="match status" value="1"/>
</dbReference>
<dbReference type="SUPFAM" id="SSF48452">
    <property type="entry name" value="TPR-like"/>
    <property type="match status" value="1"/>
</dbReference>
<keyword evidence="1" id="KW-0833">Ubl conjugation pathway</keyword>
<feature type="region of interest" description="Disordered" evidence="3">
    <location>
        <begin position="1"/>
        <end position="26"/>
    </location>
</feature>